<dbReference type="EMBL" id="KL647796">
    <property type="protein sequence ID" value="KEY73634.1"/>
    <property type="molecule type" value="Genomic_DNA"/>
</dbReference>
<dbReference type="SUPFAM" id="SSF53474">
    <property type="entry name" value="alpha/beta-Hydrolases"/>
    <property type="match status" value="1"/>
</dbReference>
<dbReference type="Pfam" id="PF22939">
    <property type="entry name" value="WHD_GPIID"/>
    <property type="match status" value="1"/>
</dbReference>
<dbReference type="InterPro" id="IPR056884">
    <property type="entry name" value="NPHP3-like_N"/>
</dbReference>
<evidence type="ECO:0000256" key="1">
    <source>
        <dbReference type="ARBA" id="ARBA00022737"/>
    </source>
</evidence>
<sequence length="1636" mass="182750">MHFSGHWERSGCGAARKSLLEVNQLHKDSEYDTHQATVLSKVDSKQESRRPSDGSTSLSAGDTGRGRPNSLLEAKSTSGSSLRDRSPSPTSTPPLGLRVLHQPQLAGIDIIFVHGLGGHSQNTWAKNHDPALFWPANWLPFEPDVGLARILTFGYNAKWRGSTKSISTITDFAKELLFEMRFAKEEGGADLELGKRPIIFIVHSMGGLVVKKAYMLGLHDENYKSIIASVSAIVFLSTPHRGTNLADTLNRIVAATLQPSKSFISDLVKSSNIIEELNEQFRHVAPKLSIWSFYETLATSIGPRKVMVLEKDSSILGYPSEISKPLHADHPSMSKYSSPSDANYISIRNAVRALVSSFKAKGQKEALATEVETNASLSKLFGNNIPTDDEYLSLLQRWIPDTCGWFLEQPEVISWMSPQALAGVLWYSAPPANGKSMLSAFMIRHLKPSRNGCQYFHFKYSDIHKRSTADCLRALAFQMARDVSSFGKLLCEASKDSLGLNSAEPGLIWRNVFERNLARSNIEGPLYWVIDGLDECDAPRTFLDCLKSLGSLGLPLHVMILSRNTDSLSLAIDRLALLVPVKTIEKSGRAHNQGDIDMFVTRELQHAHGSDSFRHKLQQSITSRSDGNFLWTKLVLEEIMDCHTEESIQEVLEDIPDDMNLLYQRMEANLVRSTRKSNAPLIKALLEWCICSQRSLTLKELSEALQPQFSGFIDLKRTIRDACGQFVQIDEQGNISMLHHTAREYFVRATDSQLFVDTRVTHEKLFLKTISALEEQTLRWNLTQNQHALRSTQPFIFYSAVSWQYHLTHSHSTSASNLEVLVKFLRSPAVLVWIHALALIRRLDVLVKASKSLANFARKTRKQNASKNPLLHRLADLELLDNWTTDLTKLVGKFGRNLVTQPEVIYEVIPALCPGQTAIAQGFHQILSSSLRVDGNADTQWNDNLGRFALPAESQAWRIVCAANIIAVLDYGGVVRLWDAENFIETRTLSHSEPVTALAITDDARKVATYGLRTTKVWCTNTGKMLLSTRNPHPAKAIALVFAENDQKLVCGGDDNAIRYMFCDGTDSEWQMLKKNLLNDVPKAKGAIVSTPMCLAFSGDGNYVGASYRGAPLSVWRLSDGKFIGICPRAKDTKSDNRRSTNNWFAVDRFTWNPVTGHVLGLYRDGCIFKWHPLTTENVETAKPADEITASPDGRLFATSSSDGTIRVWNFAFFSMIYQLSTEDLIMSLVFSPDSRRFYDLRVNVVNAWEPDVVARFFESDDHMSDSKSEDQSSTAITKFSEGRIDTVDSVTALSTASVHGEYCAGYENGTVKLYKQGAATSTYLVDFGYELDVTHIVWSTDGSYVAVANLGGDILVKSVQENQSLMHISSMPKPQLKPIAIGSGASPDPFNIKGMVFNFDGSRLLLWTEHETCVCSTIDGSQVAYVEHENGHSIRWICHPLQSELTLACSPNSIHAYSWDTLEKVGSAANLQFPSSNKELKERDEATVIVRVSTDKQQLMFALVRNKVFENIQLCSSMDLPATVPRPAESFELDSIGILPDMRQHIYMPLGLLDGGGFAFLDHDLWFCVCQLDNDDNDDSWLYERYYFIPRDWADSESVSRCFLAGDGTLFWPRGGQVLRLRCDLNDAQVFPVYM</sequence>
<feature type="domain" description="GPI inositol-deacylase winged helix" evidence="4">
    <location>
        <begin position="681"/>
        <end position="748"/>
    </location>
</feature>
<keyword evidence="1" id="KW-0677">Repeat</keyword>
<evidence type="ECO:0000259" key="5">
    <source>
        <dbReference type="Pfam" id="PF24883"/>
    </source>
</evidence>
<dbReference type="OrthoDB" id="194358at2759"/>
<dbReference type="HOGENOM" id="CLU_001384_2_0_1"/>
<dbReference type="Gene3D" id="3.40.50.1820">
    <property type="entry name" value="alpha/beta hydrolase"/>
    <property type="match status" value="1"/>
</dbReference>
<evidence type="ECO:0000313" key="7">
    <source>
        <dbReference type="Proteomes" id="UP000028045"/>
    </source>
</evidence>
<keyword evidence="7" id="KW-1185">Reference proteome</keyword>
<dbReference type="SMART" id="SM00320">
    <property type="entry name" value="WD40"/>
    <property type="match status" value="5"/>
</dbReference>
<feature type="repeat" description="WD" evidence="2">
    <location>
        <begin position="1188"/>
        <end position="1210"/>
    </location>
</feature>
<proteinExistence type="predicted"/>
<dbReference type="InterPro" id="IPR015943">
    <property type="entry name" value="WD40/YVTN_repeat-like_dom_sf"/>
</dbReference>
<evidence type="ECO:0000256" key="3">
    <source>
        <dbReference type="SAM" id="MobiDB-lite"/>
    </source>
</evidence>
<dbReference type="PROSITE" id="PS50294">
    <property type="entry name" value="WD_REPEATS_REGION"/>
    <property type="match status" value="1"/>
</dbReference>
<reference evidence="6 7" key="1">
    <citation type="journal article" date="2014" name="BMC Genomics">
        <title>Comparative genome sequencing reveals chemotype-specific gene clusters in the toxigenic black mold Stachybotrys.</title>
        <authorList>
            <person name="Semeiks J."/>
            <person name="Borek D."/>
            <person name="Otwinowski Z."/>
            <person name="Grishin N.V."/>
        </authorList>
    </citation>
    <scope>NUCLEOTIDE SEQUENCE [LARGE SCALE GENOMIC DNA]</scope>
    <source>
        <strain evidence="7">CBS 109288 / IBT 7711</strain>
    </source>
</reference>
<evidence type="ECO:0000256" key="2">
    <source>
        <dbReference type="PROSITE-ProRule" id="PRU00221"/>
    </source>
</evidence>
<dbReference type="Pfam" id="PF00400">
    <property type="entry name" value="WD40"/>
    <property type="match status" value="1"/>
</dbReference>
<dbReference type="InterPro" id="IPR036322">
    <property type="entry name" value="WD40_repeat_dom_sf"/>
</dbReference>
<evidence type="ECO:0000259" key="4">
    <source>
        <dbReference type="Pfam" id="PF22939"/>
    </source>
</evidence>
<feature type="compositionally biased region" description="Basic and acidic residues" evidence="3">
    <location>
        <begin position="42"/>
        <end position="52"/>
    </location>
</feature>
<dbReference type="Gene3D" id="2.130.10.10">
    <property type="entry name" value="YVTN repeat-like/Quinoprotein amine dehydrogenase"/>
    <property type="match status" value="2"/>
</dbReference>
<dbReference type="PANTHER" id="PTHR10039:SF16">
    <property type="entry name" value="GPI INOSITOL-DEACYLASE"/>
    <property type="match status" value="1"/>
</dbReference>
<dbReference type="PANTHER" id="PTHR10039">
    <property type="entry name" value="AMELOGENIN"/>
    <property type="match status" value="1"/>
</dbReference>
<evidence type="ECO:0000313" key="6">
    <source>
        <dbReference type="EMBL" id="KEY73634.1"/>
    </source>
</evidence>
<dbReference type="Pfam" id="PF24883">
    <property type="entry name" value="NPHP3_N"/>
    <property type="match status" value="1"/>
</dbReference>
<feature type="region of interest" description="Disordered" evidence="3">
    <location>
        <begin position="36"/>
        <end position="97"/>
    </location>
</feature>
<dbReference type="SUPFAM" id="SSF50978">
    <property type="entry name" value="WD40 repeat-like"/>
    <property type="match status" value="2"/>
</dbReference>
<protein>
    <submittedName>
        <fullName evidence="6">Uncharacterized protein</fullName>
    </submittedName>
</protein>
<keyword evidence="2" id="KW-0853">WD repeat</keyword>
<accession>A0A084B7V5</accession>
<name>A0A084B7V5_STACB</name>
<dbReference type="Proteomes" id="UP000028045">
    <property type="component" value="Unassembled WGS sequence"/>
</dbReference>
<dbReference type="PROSITE" id="PS50082">
    <property type="entry name" value="WD_REPEATS_2"/>
    <property type="match status" value="1"/>
</dbReference>
<gene>
    <name evidence="6" type="ORF">S7711_09675</name>
</gene>
<feature type="domain" description="Nephrocystin 3-like N-terminal" evidence="5">
    <location>
        <begin position="401"/>
        <end position="563"/>
    </location>
</feature>
<dbReference type="InterPro" id="IPR054471">
    <property type="entry name" value="GPIID_WHD"/>
</dbReference>
<organism evidence="6 7">
    <name type="scientific">Stachybotrys chartarum (strain CBS 109288 / IBT 7711)</name>
    <name type="common">Toxic black mold</name>
    <name type="synonym">Stilbospora chartarum</name>
    <dbReference type="NCBI Taxonomy" id="1280523"/>
    <lineage>
        <taxon>Eukaryota</taxon>
        <taxon>Fungi</taxon>
        <taxon>Dikarya</taxon>
        <taxon>Ascomycota</taxon>
        <taxon>Pezizomycotina</taxon>
        <taxon>Sordariomycetes</taxon>
        <taxon>Hypocreomycetidae</taxon>
        <taxon>Hypocreales</taxon>
        <taxon>Stachybotryaceae</taxon>
        <taxon>Stachybotrys</taxon>
    </lineage>
</organism>
<dbReference type="InterPro" id="IPR001680">
    <property type="entry name" value="WD40_rpt"/>
</dbReference>
<dbReference type="InterPro" id="IPR029058">
    <property type="entry name" value="AB_hydrolase_fold"/>
</dbReference>